<dbReference type="GO" id="GO:0003677">
    <property type="term" value="F:DNA binding"/>
    <property type="evidence" value="ECO:0007669"/>
    <property type="project" value="UniProtKB-UniRule"/>
</dbReference>
<accession>A0A4D7QET8</accession>
<dbReference type="PROSITE" id="PS51740">
    <property type="entry name" value="SPOVT_ABRB"/>
    <property type="match status" value="1"/>
</dbReference>
<dbReference type="Pfam" id="PF04014">
    <property type="entry name" value="MazE_antitoxin"/>
    <property type="match status" value="1"/>
</dbReference>
<organism evidence="3 4">
    <name type="scientific">Phreatobacter aquaticus</name>
    <dbReference type="NCBI Taxonomy" id="2570229"/>
    <lineage>
        <taxon>Bacteria</taxon>
        <taxon>Pseudomonadati</taxon>
        <taxon>Pseudomonadota</taxon>
        <taxon>Alphaproteobacteria</taxon>
        <taxon>Hyphomicrobiales</taxon>
        <taxon>Phreatobacteraceae</taxon>
        <taxon>Phreatobacter</taxon>
    </lineage>
</organism>
<evidence type="ECO:0000313" key="4">
    <source>
        <dbReference type="Proteomes" id="UP000298588"/>
    </source>
</evidence>
<evidence type="ECO:0000259" key="2">
    <source>
        <dbReference type="PROSITE" id="PS51740"/>
    </source>
</evidence>
<dbReference type="SMART" id="SM00966">
    <property type="entry name" value="SpoVT_AbrB"/>
    <property type="match status" value="1"/>
</dbReference>
<gene>
    <name evidence="3" type="ORF">E8L99_00170</name>
</gene>
<dbReference type="RefSeq" id="WP_137097655.1">
    <property type="nucleotide sequence ID" value="NZ_CP039865.1"/>
</dbReference>
<name>A0A4D7QET8_9HYPH</name>
<dbReference type="Proteomes" id="UP000298588">
    <property type="component" value="Chromosome"/>
</dbReference>
<protein>
    <submittedName>
        <fullName evidence="3">AbrB/MazE/SpoVT family DNA-binding domain-containing protein</fullName>
    </submittedName>
</protein>
<dbReference type="EMBL" id="CP039865">
    <property type="protein sequence ID" value="QCK84319.1"/>
    <property type="molecule type" value="Genomic_DNA"/>
</dbReference>
<proteinExistence type="predicted"/>
<dbReference type="InterPro" id="IPR007159">
    <property type="entry name" value="SpoVT-AbrB_dom"/>
</dbReference>
<dbReference type="SUPFAM" id="SSF89447">
    <property type="entry name" value="AbrB/MazE/MraZ-like"/>
    <property type="match status" value="1"/>
</dbReference>
<dbReference type="AlphaFoldDB" id="A0A4D7QET8"/>
<evidence type="ECO:0000256" key="1">
    <source>
        <dbReference type="PROSITE-ProRule" id="PRU01076"/>
    </source>
</evidence>
<reference evidence="3 4" key="1">
    <citation type="submission" date="2019-04" db="EMBL/GenBank/DDBJ databases">
        <title>Phreatobacter aquaticus sp. nov.</title>
        <authorList>
            <person name="Choi A."/>
            <person name="Baek K."/>
        </authorList>
    </citation>
    <scope>NUCLEOTIDE SEQUENCE [LARGE SCALE GENOMIC DNA]</scope>
    <source>
        <strain evidence="3 4">NMCR1094</strain>
    </source>
</reference>
<keyword evidence="4" id="KW-1185">Reference proteome</keyword>
<feature type="domain" description="SpoVT-AbrB" evidence="2">
    <location>
        <begin position="1"/>
        <end position="45"/>
    </location>
</feature>
<sequence>MTTMTVKGQVTIPKAVRDAAGIKPGDKVSVTLATDGSVSIAPAGESPALSYREKVESVRRAAPLKGMMPTDDFMKMIRGDD</sequence>
<keyword evidence="1 3" id="KW-0238">DNA-binding</keyword>
<dbReference type="InterPro" id="IPR037914">
    <property type="entry name" value="SpoVT-AbrB_sf"/>
</dbReference>
<dbReference type="Gene3D" id="2.10.260.10">
    <property type="match status" value="1"/>
</dbReference>
<evidence type="ECO:0000313" key="3">
    <source>
        <dbReference type="EMBL" id="QCK84319.1"/>
    </source>
</evidence>
<dbReference type="NCBIfam" id="TIGR01439">
    <property type="entry name" value="lp_hng_hel_AbrB"/>
    <property type="match status" value="1"/>
</dbReference>
<dbReference type="KEGG" id="paqt:E8L99_00170"/>
<dbReference type="OrthoDB" id="9809003at2"/>